<protein>
    <recommendedName>
        <fullName evidence="4">Trm112p-like protein</fullName>
    </recommendedName>
</protein>
<dbReference type="GO" id="GO:0070476">
    <property type="term" value="P:rRNA (guanine-N7)-methylation"/>
    <property type="evidence" value="ECO:0007669"/>
    <property type="project" value="TreeGrafter"/>
</dbReference>
<dbReference type="GO" id="GO:0046982">
    <property type="term" value="F:protein heterodimerization activity"/>
    <property type="evidence" value="ECO:0007669"/>
    <property type="project" value="InterPro"/>
</dbReference>
<dbReference type="FunCoup" id="A0A0V0R552">
    <property type="interactions" value="417"/>
</dbReference>
<dbReference type="SUPFAM" id="SSF158997">
    <property type="entry name" value="Trm112p-like"/>
    <property type="match status" value="1"/>
</dbReference>
<dbReference type="AlphaFoldDB" id="A0A0V0R552"/>
<reference evidence="2 3" key="1">
    <citation type="journal article" date="2015" name="Sci. Rep.">
        <title>Genome of the facultative scuticociliatosis pathogen Pseudocohnilembus persalinus provides insight into its virulence through horizontal gene transfer.</title>
        <authorList>
            <person name="Xiong J."/>
            <person name="Wang G."/>
            <person name="Cheng J."/>
            <person name="Tian M."/>
            <person name="Pan X."/>
            <person name="Warren A."/>
            <person name="Jiang C."/>
            <person name="Yuan D."/>
            <person name="Miao W."/>
        </authorList>
    </citation>
    <scope>NUCLEOTIDE SEQUENCE [LARGE SCALE GENOMIC DNA]</scope>
    <source>
        <strain evidence="2">36N120E</strain>
    </source>
</reference>
<dbReference type="Pfam" id="PF03966">
    <property type="entry name" value="Trm112p"/>
    <property type="match status" value="1"/>
</dbReference>
<comment type="caution">
    <text evidence="2">The sequence shown here is derived from an EMBL/GenBank/DDBJ whole genome shotgun (WGS) entry which is preliminary data.</text>
</comment>
<dbReference type="GO" id="GO:0030488">
    <property type="term" value="P:tRNA methylation"/>
    <property type="evidence" value="ECO:0007669"/>
    <property type="project" value="TreeGrafter"/>
</dbReference>
<sequence length="123" mass="14627">MRLFSHNLLQCNVKNCDKNNYPLKIFVQKSQIVECEFKKEPLLKLINKLDFNALYQTVFLLGDKSFPKELTTELLQDEKFLRSLHRVLMETHIMEGYLQCENCERQYQIANGIPNMILKEDEQ</sequence>
<keyword evidence="3" id="KW-1185">Reference proteome</keyword>
<dbReference type="Gene3D" id="2.20.25.10">
    <property type="match status" value="1"/>
</dbReference>
<comment type="similarity">
    <text evidence="1">Belongs to the TRM112 family.</text>
</comment>
<accession>A0A0V0R552</accession>
<dbReference type="EMBL" id="LDAU01000048">
    <property type="protein sequence ID" value="KRX09488.1"/>
    <property type="molecule type" value="Genomic_DNA"/>
</dbReference>
<dbReference type="PANTHER" id="PTHR12773">
    <property type="entry name" value="UPF0315 PROTEIN-RELATED"/>
    <property type="match status" value="1"/>
</dbReference>
<gene>
    <name evidence="2" type="ORF">PPERSA_12231</name>
</gene>
<dbReference type="InterPro" id="IPR005651">
    <property type="entry name" value="Trm112-like"/>
</dbReference>
<dbReference type="OMA" id="THNMMAC"/>
<dbReference type="InParanoid" id="A0A0V0R552"/>
<evidence type="ECO:0000313" key="3">
    <source>
        <dbReference type="Proteomes" id="UP000054937"/>
    </source>
</evidence>
<organism evidence="2 3">
    <name type="scientific">Pseudocohnilembus persalinus</name>
    <name type="common">Ciliate</name>
    <dbReference type="NCBI Taxonomy" id="266149"/>
    <lineage>
        <taxon>Eukaryota</taxon>
        <taxon>Sar</taxon>
        <taxon>Alveolata</taxon>
        <taxon>Ciliophora</taxon>
        <taxon>Intramacronucleata</taxon>
        <taxon>Oligohymenophorea</taxon>
        <taxon>Scuticociliatia</taxon>
        <taxon>Philasterida</taxon>
        <taxon>Pseudocohnilembidae</taxon>
        <taxon>Pseudocohnilembus</taxon>
    </lineage>
</organism>
<evidence type="ECO:0008006" key="4">
    <source>
        <dbReference type="Google" id="ProtNLM"/>
    </source>
</evidence>
<evidence type="ECO:0000256" key="1">
    <source>
        <dbReference type="ARBA" id="ARBA00007980"/>
    </source>
</evidence>
<proteinExistence type="inferred from homology"/>
<dbReference type="InterPro" id="IPR039127">
    <property type="entry name" value="Trm112"/>
</dbReference>
<dbReference type="OrthoDB" id="2187549at2759"/>
<dbReference type="PANTHER" id="PTHR12773:SF0">
    <property type="entry name" value="MULTIFUNCTIONAL METHYLTRANSFERASE SUBUNIT TRM112-LIKE PROTEIN"/>
    <property type="match status" value="1"/>
</dbReference>
<name>A0A0V0R552_PSEPJ</name>
<dbReference type="Proteomes" id="UP000054937">
    <property type="component" value="Unassembled WGS sequence"/>
</dbReference>
<evidence type="ECO:0000313" key="2">
    <source>
        <dbReference type="EMBL" id="KRX09488.1"/>
    </source>
</evidence>